<sequence length="366" mass="40592">MSVISLSSGIILIAATLSYLGKLWTPGQHPSIPSPFKATIMRNLPALVREKFKAAQATGDITYFQTQLTILHCNSLPFQLRYSPALAHKPKADKPKDTSQKPFNPFLKPSPSLLVTEFGSHNLILNKFPVIPDHFILSTKEFEEQTHLLEEADLVAAYDCLESYHAEGEELFGFFNSGQYSGASQPHRHIQFLPVESMRAGLEKELEWSPLIDRLVDTPAPELPFTYFAASFPSNVQPSDLHATYLKLHQKACQLMKTMPSQDHKEESPISYNLGLTNKSMVLCPRTSEGLEIKNVDGKNIGSVALNGTLLAGTLLVKSEIEWDAVRKDEGILFNVLKTIGVPLHNTVDPHQTNSGTFDKSLDGKI</sequence>
<dbReference type="Proteomes" id="UP000297777">
    <property type="component" value="Unassembled WGS sequence"/>
</dbReference>
<dbReference type="EMBL" id="PQXH01000151">
    <property type="protein sequence ID" value="TGO09862.1"/>
    <property type="molecule type" value="Genomic_DNA"/>
</dbReference>
<dbReference type="OrthoDB" id="10267950at2759"/>
<evidence type="ECO:0000259" key="1">
    <source>
        <dbReference type="Pfam" id="PF09830"/>
    </source>
</evidence>
<keyword evidence="4" id="KW-1185">Reference proteome</keyword>
<name>A0A4Z1EGH9_9HELO</name>
<dbReference type="InterPro" id="IPR045759">
    <property type="entry name" value="Ap4A_phos1/2_N"/>
</dbReference>
<comment type="caution">
    <text evidence="3">The sequence shown here is derived from an EMBL/GenBank/DDBJ whole genome shotgun (WGS) entry which is preliminary data.</text>
</comment>
<dbReference type="InterPro" id="IPR043171">
    <property type="entry name" value="Ap4A_phos1/2-like"/>
</dbReference>
<dbReference type="PANTHER" id="PTHR38420:SF3">
    <property type="entry name" value="5',5'''-P-1,P-4-TETRAPHOSPHATE PHOSPHORYLASE 2"/>
    <property type="match status" value="1"/>
</dbReference>
<dbReference type="Pfam" id="PF09830">
    <property type="entry name" value="ATP_transf"/>
    <property type="match status" value="1"/>
</dbReference>
<dbReference type="Gene3D" id="3.30.428.70">
    <property type="match status" value="1"/>
</dbReference>
<dbReference type="InterPro" id="IPR009163">
    <property type="entry name" value="Ap4A_phos1/2"/>
</dbReference>
<protein>
    <submittedName>
        <fullName evidence="3">Uncharacterized protein</fullName>
    </submittedName>
</protein>
<gene>
    <name evidence="3" type="ORF">BTUL_0151g00030</name>
</gene>
<evidence type="ECO:0000259" key="2">
    <source>
        <dbReference type="Pfam" id="PF19327"/>
    </source>
</evidence>
<feature type="domain" description="ATP adenylyltransferase C-terminal" evidence="1">
    <location>
        <begin position="221"/>
        <end position="343"/>
    </location>
</feature>
<dbReference type="PANTHER" id="PTHR38420">
    <property type="entry name" value="AP-4-A PHOSPHORYLASE II"/>
    <property type="match status" value="1"/>
</dbReference>
<reference evidence="3 4" key="1">
    <citation type="submission" date="2017-12" db="EMBL/GenBank/DDBJ databases">
        <title>Comparative genomics of Botrytis spp.</title>
        <authorList>
            <person name="Valero-Jimenez C.A."/>
            <person name="Tapia P."/>
            <person name="Veloso J."/>
            <person name="Silva-Moreno E."/>
            <person name="Staats M."/>
            <person name="Valdes J.H."/>
            <person name="Van Kan J.A.L."/>
        </authorList>
    </citation>
    <scope>NUCLEOTIDE SEQUENCE [LARGE SCALE GENOMIC DNA]</scope>
    <source>
        <strain evidence="3 4">Bt9001</strain>
    </source>
</reference>
<dbReference type="AlphaFoldDB" id="A0A4Z1EGH9"/>
<dbReference type="InterPro" id="IPR019200">
    <property type="entry name" value="ATP_adenylylTrfase_C"/>
</dbReference>
<dbReference type="InterPro" id="IPR036265">
    <property type="entry name" value="HIT-like_sf"/>
</dbReference>
<dbReference type="GO" id="GO:0009117">
    <property type="term" value="P:nucleotide metabolic process"/>
    <property type="evidence" value="ECO:0007669"/>
    <property type="project" value="InterPro"/>
</dbReference>
<dbReference type="SUPFAM" id="SSF54197">
    <property type="entry name" value="HIT-like"/>
    <property type="match status" value="1"/>
</dbReference>
<dbReference type="GO" id="GO:0003877">
    <property type="term" value="F:ATP:ADP adenylyltransferase activity"/>
    <property type="evidence" value="ECO:0007669"/>
    <property type="project" value="InterPro"/>
</dbReference>
<dbReference type="Pfam" id="PF19327">
    <property type="entry name" value="Ap4A_phos_N"/>
    <property type="match status" value="1"/>
</dbReference>
<proteinExistence type="predicted"/>
<dbReference type="GO" id="GO:0005524">
    <property type="term" value="F:ATP binding"/>
    <property type="evidence" value="ECO:0007669"/>
    <property type="project" value="InterPro"/>
</dbReference>
<feature type="domain" description="Ap4A phosphorylase 1/2 N-terminal" evidence="2">
    <location>
        <begin position="43"/>
        <end position="199"/>
    </location>
</feature>
<accession>A0A4Z1EGH9</accession>
<evidence type="ECO:0000313" key="4">
    <source>
        <dbReference type="Proteomes" id="UP000297777"/>
    </source>
</evidence>
<organism evidence="3 4">
    <name type="scientific">Botrytis tulipae</name>
    <dbReference type="NCBI Taxonomy" id="87230"/>
    <lineage>
        <taxon>Eukaryota</taxon>
        <taxon>Fungi</taxon>
        <taxon>Dikarya</taxon>
        <taxon>Ascomycota</taxon>
        <taxon>Pezizomycotina</taxon>
        <taxon>Leotiomycetes</taxon>
        <taxon>Helotiales</taxon>
        <taxon>Sclerotiniaceae</taxon>
        <taxon>Botrytis</taxon>
    </lineage>
</organism>
<evidence type="ECO:0000313" key="3">
    <source>
        <dbReference type="EMBL" id="TGO09862.1"/>
    </source>
</evidence>